<dbReference type="Proteomes" id="UP000184240">
    <property type="component" value="Unassembled WGS sequence"/>
</dbReference>
<dbReference type="InterPro" id="IPR011004">
    <property type="entry name" value="Trimer_LpxA-like_sf"/>
</dbReference>
<evidence type="ECO:0000256" key="1">
    <source>
        <dbReference type="ARBA" id="ARBA00007274"/>
    </source>
</evidence>
<dbReference type="PANTHER" id="PTHR23416:SF23">
    <property type="entry name" value="ACETYLTRANSFERASE C18B11.09C-RELATED"/>
    <property type="match status" value="1"/>
</dbReference>
<dbReference type="InterPro" id="IPR051159">
    <property type="entry name" value="Hexapeptide_acetyltransf"/>
</dbReference>
<dbReference type="SUPFAM" id="SSF51161">
    <property type="entry name" value="Trimeric LpxA-like enzymes"/>
    <property type="match status" value="1"/>
</dbReference>
<dbReference type="STRING" id="573501.SAMN04487999_0628"/>
<dbReference type="CDD" id="cd05825">
    <property type="entry name" value="LbH_wcaF_like"/>
    <property type="match status" value="1"/>
</dbReference>
<dbReference type="GO" id="GO:0005829">
    <property type="term" value="C:cytosol"/>
    <property type="evidence" value="ECO:0007669"/>
    <property type="project" value="TreeGrafter"/>
</dbReference>
<dbReference type="GO" id="GO:0008374">
    <property type="term" value="F:O-acyltransferase activity"/>
    <property type="evidence" value="ECO:0007669"/>
    <property type="project" value="TreeGrafter"/>
</dbReference>
<gene>
    <name evidence="3" type="ORF">DSM01_3234</name>
    <name evidence="4" type="ORF">SAMN04487999_0628</name>
</gene>
<name>A0A1M5UD70_9FLAO</name>
<reference evidence="5" key="1">
    <citation type="submission" date="2016-11" db="EMBL/GenBank/DDBJ databases">
        <authorList>
            <person name="Varghese N."/>
            <person name="Submissions S."/>
        </authorList>
    </citation>
    <scope>NUCLEOTIDE SEQUENCE [LARGE SCALE GENOMIC DNA]</scope>
    <source>
        <strain evidence="5">DSM 19859</strain>
    </source>
</reference>
<comment type="similarity">
    <text evidence="1">Belongs to the transferase hexapeptide repeat family.</text>
</comment>
<evidence type="ECO:0000313" key="5">
    <source>
        <dbReference type="Proteomes" id="UP000184240"/>
    </source>
</evidence>
<dbReference type="EMBL" id="QOVN01000009">
    <property type="protein sequence ID" value="RXG27160.1"/>
    <property type="molecule type" value="Genomic_DNA"/>
</dbReference>
<evidence type="ECO:0000313" key="3">
    <source>
        <dbReference type="EMBL" id="RXG27160.1"/>
    </source>
</evidence>
<proteinExistence type="inferred from homology"/>
<keyword evidence="2 4" id="KW-0808">Transferase</keyword>
<dbReference type="OrthoDB" id="9814490at2"/>
<evidence type="ECO:0000256" key="2">
    <source>
        <dbReference type="ARBA" id="ARBA00022679"/>
    </source>
</evidence>
<evidence type="ECO:0000313" key="4">
    <source>
        <dbReference type="EMBL" id="SHH60766.1"/>
    </source>
</evidence>
<keyword evidence="6" id="KW-1185">Reference proteome</keyword>
<organism evidence="4 5">
    <name type="scientific">Leeuwenhoekiella palythoae</name>
    <dbReference type="NCBI Taxonomy" id="573501"/>
    <lineage>
        <taxon>Bacteria</taxon>
        <taxon>Pseudomonadati</taxon>
        <taxon>Bacteroidota</taxon>
        <taxon>Flavobacteriia</taxon>
        <taxon>Flavobacteriales</taxon>
        <taxon>Flavobacteriaceae</taxon>
        <taxon>Leeuwenhoekiella</taxon>
    </lineage>
</organism>
<accession>A0A1M5UD70</accession>
<dbReference type="PANTHER" id="PTHR23416">
    <property type="entry name" value="SIALIC ACID SYNTHASE-RELATED"/>
    <property type="match status" value="1"/>
</dbReference>
<dbReference type="Gene3D" id="2.160.10.10">
    <property type="entry name" value="Hexapeptide repeat proteins"/>
    <property type="match status" value="1"/>
</dbReference>
<evidence type="ECO:0000313" key="6">
    <source>
        <dbReference type="Proteomes" id="UP000290037"/>
    </source>
</evidence>
<sequence length="183" mass="20255">MVGTRLDQFDNRNFSKKAGVVKQFIWLTCNAFILRSGWFPFMTPKIYLLKLFGAKIGNGFVIKTGVSIKFPWKLIIGNYVWLGENTWIDNLDQVTIGDHVCISQGAMLLTGNHDYTVSTFDYRNGPIILKAGVWVGAKAVVCPGVTCNSHAVLSVGSVATKDLEAYTINQGNPARPVRKRSVK</sequence>
<protein>
    <submittedName>
        <fullName evidence="3 4">Colanic acid biosynthesis acetyltransferase WcaF</fullName>
    </submittedName>
</protein>
<dbReference type="AlphaFoldDB" id="A0A1M5UD70"/>
<reference evidence="3 6" key="3">
    <citation type="submission" date="2018-07" db="EMBL/GenBank/DDBJ databases">
        <title>Leeuwenhoekiella genomics.</title>
        <authorList>
            <person name="Tahon G."/>
            <person name="Willems A."/>
        </authorList>
    </citation>
    <scope>NUCLEOTIDE SEQUENCE [LARGE SCALE GENOMIC DNA]</scope>
    <source>
        <strain evidence="3 6">LMG 24856</strain>
    </source>
</reference>
<reference evidence="4" key="2">
    <citation type="submission" date="2016-11" db="EMBL/GenBank/DDBJ databases">
        <authorList>
            <person name="Jaros S."/>
            <person name="Januszkiewicz K."/>
            <person name="Wedrychowicz H."/>
        </authorList>
    </citation>
    <scope>NUCLEOTIDE SEQUENCE [LARGE SCALE GENOMIC DNA]</scope>
    <source>
        <strain evidence="4">DSM 19859</strain>
    </source>
</reference>
<dbReference type="Proteomes" id="UP000290037">
    <property type="component" value="Unassembled WGS sequence"/>
</dbReference>
<dbReference type="NCBIfam" id="NF007797">
    <property type="entry name" value="PRK10502.1"/>
    <property type="match status" value="1"/>
</dbReference>
<dbReference type="RefSeq" id="WP_072980235.1">
    <property type="nucleotide sequence ID" value="NZ_FQXT01000001.1"/>
</dbReference>
<dbReference type="EMBL" id="FQXT01000001">
    <property type="protein sequence ID" value="SHH60766.1"/>
    <property type="molecule type" value="Genomic_DNA"/>
</dbReference>